<gene>
    <name evidence="1" type="ORF">NCTC11432_02677</name>
</gene>
<dbReference type="AlphaFoldDB" id="A0A3S4MCZ5"/>
<dbReference type="STRING" id="525257.HMPREF0204_11781"/>
<name>A0A3S4MCZ5_CHRGE</name>
<dbReference type="KEGG" id="cgle:NCTC11432_02677"/>
<sequence>MTTTDIKKNIIPYLGETVPYLSIPENIIYNGSRMEAEISDYDFSNENFSKLIKILSSLGSCNLYRILNTSSTDPIYFMGEKVRIRQLSYKKSDSASIICESFLESKRKGKSSLLMRDNHSGEPLYSFELDYHIIAKDTFKLFYKDYFNDAPVEYYDENLPEGRIIIENEHKFTVLLNPFTPNQCKGHFENYPIVPSVFIMNCTLREILNFMGNTGTYEIDNLEGFASKAMPTGIEYRIEISHQQFLKNLIFFKCEIKDLLGTPYAIIIVNLRSTDKK</sequence>
<evidence type="ECO:0000313" key="2">
    <source>
        <dbReference type="Proteomes" id="UP000279227"/>
    </source>
</evidence>
<organism evidence="1 2">
    <name type="scientific">Chryseobacterium gleum</name>
    <name type="common">Flavobacterium gleum</name>
    <dbReference type="NCBI Taxonomy" id="250"/>
    <lineage>
        <taxon>Bacteria</taxon>
        <taxon>Pseudomonadati</taxon>
        <taxon>Bacteroidota</taxon>
        <taxon>Flavobacteriia</taxon>
        <taxon>Flavobacteriales</taxon>
        <taxon>Weeksellaceae</taxon>
        <taxon>Chryseobacterium group</taxon>
        <taxon>Chryseobacterium</taxon>
    </lineage>
</organism>
<proteinExistence type="predicted"/>
<dbReference type="OrthoDB" id="1117133at2"/>
<reference evidence="1 2" key="1">
    <citation type="submission" date="2018-12" db="EMBL/GenBank/DDBJ databases">
        <authorList>
            <consortium name="Pathogen Informatics"/>
        </authorList>
    </citation>
    <scope>NUCLEOTIDE SEQUENCE [LARGE SCALE GENOMIC DNA]</scope>
    <source>
        <strain evidence="1 2">NCTC11432</strain>
    </source>
</reference>
<dbReference type="Proteomes" id="UP000279227">
    <property type="component" value="Chromosome"/>
</dbReference>
<dbReference type="RefSeq" id="WP_002976479.1">
    <property type="nucleotide sequence ID" value="NZ_CP068486.1"/>
</dbReference>
<accession>A0A3S4MCZ5</accession>
<protein>
    <submittedName>
        <fullName evidence="1">Uncharacterized protein</fullName>
    </submittedName>
</protein>
<dbReference type="GeneID" id="93020247"/>
<evidence type="ECO:0000313" key="1">
    <source>
        <dbReference type="EMBL" id="VEE08466.1"/>
    </source>
</evidence>
<dbReference type="EMBL" id="LR134289">
    <property type="protein sequence ID" value="VEE08466.1"/>
    <property type="molecule type" value="Genomic_DNA"/>
</dbReference>